<organism evidence="2 3">
    <name type="scientific">[Ruminococcus] lactaris</name>
    <dbReference type="NCBI Taxonomy" id="46228"/>
    <lineage>
        <taxon>Bacteria</taxon>
        <taxon>Bacillati</taxon>
        <taxon>Bacillota</taxon>
        <taxon>Clostridia</taxon>
        <taxon>Lachnospirales</taxon>
        <taxon>Lachnospiraceae</taxon>
        <taxon>Mediterraneibacter</taxon>
    </lineage>
</organism>
<accession>A0A3E4LHL4</accession>
<evidence type="ECO:0000313" key="2">
    <source>
        <dbReference type="EMBL" id="RGK36635.1"/>
    </source>
</evidence>
<dbReference type="AlphaFoldDB" id="A0A3E4LHL4"/>
<dbReference type="Proteomes" id="UP000260793">
    <property type="component" value="Unassembled WGS sequence"/>
</dbReference>
<keyword evidence="1" id="KW-0812">Transmembrane</keyword>
<dbReference type="RefSeq" id="WP_117688732.1">
    <property type="nucleotide sequence ID" value="NZ_CAKMWK010000001.1"/>
</dbReference>
<evidence type="ECO:0000313" key="3">
    <source>
        <dbReference type="Proteomes" id="UP000260793"/>
    </source>
</evidence>
<gene>
    <name evidence="2" type="ORF">DXD17_13940</name>
</gene>
<feature type="transmembrane region" description="Helical" evidence="1">
    <location>
        <begin position="6"/>
        <end position="29"/>
    </location>
</feature>
<reference evidence="2 3" key="1">
    <citation type="submission" date="2018-08" db="EMBL/GenBank/DDBJ databases">
        <title>A genome reference for cultivated species of the human gut microbiota.</title>
        <authorList>
            <person name="Zou Y."/>
            <person name="Xue W."/>
            <person name="Luo G."/>
        </authorList>
    </citation>
    <scope>NUCLEOTIDE SEQUENCE [LARGE SCALE GENOMIC DNA]</scope>
    <source>
        <strain evidence="2 3">TF11-7</strain>
    </source>
</reference>
<dbReference type="EMBL" id="QSQN01000055">
    <property type="protein sequence ID" value="RGK36635.1"/>
    <property type="molecule type" value="Genomic_DNA"/>
</dbReference>
<comment type="caution">
    <text evidence="2">The sequence shown here is derived from an EMBL/GenBank/DDBJ whole genome shotgun (WGS) entry which is preliminary data.</text>
</comment>
<sequence>MSEFMILVIVFISMLVLFYFLWVNGYMILNAKRALLFVGSLRGKNKCEVSFSSCSGYVKKVIKFNESREYTFKLDGDISKGSIHVIVENKNKETILDLTPEIKTGMLTVDEKCRYYLMLKFEKADGKIKLQWD</sequence>
<proteinExistence type="predicted"/>
<keyword evidence="1" id="KW-1133">Transmembrane helix</keyword>
<evidence type="ECO:0000256" key="1">
    <source>
        <dbReference type="SAM" id="Phobius"/>
    </source>
</evidence>
<keyword evidence="1" id="KW-0472">Membrane</keyword>
<name>A0A3E4LHL4_9FIRM</name>
<protein>
    <submittedName>
        <fullName evidence="2">Uncharacterized protein</fullName>
    </submittedName>
</protein>